<feature type="transmembrane region" description="Helical" evidence="2">
    <location>
        <begin position="129"/>
        <end position="153"/>
    </location>
</feature>
<keyword evidence="2" id="KW-1133">Transmembrane helix</keyword>
<gene>
    <name evidence="3" type="ORF">PR048_011879</name>
</gene>
<feature type="transmembrane region" description="Helical" evidence="2">
    <location>
        <begin position="199"/>
        <end position="220"/>
    </location>
</feature>
<keyword evidence="4" id="KW-1185">Reference proteome</keyword>
<evidence type="ECO:0000313" key="4">
    <source>
        <dbReference type="Proteomes" id="UP001159363"/>
    </source>
</evidence>
<feature type="compositionally biased region" description="Polar residues" evidence="1">
    <location>
        <begin position="31"/>
        <end position="41"/>
    </location>
</feature>
<evidence type="ECO:0000313" key="3">
    <source>
        <dbReference type="EMBL" id="KAJ8885681.1"/>
    </source>
</evidence>
<dbReference type="EMBL" id="JARBHB010000004">
    <property type="protein sequence ID" value="KAJ8885681.1"/>
    <property type="molecule type" value="Genomic_DNA"/>
</dbReference>
<feature type="region of interest" description="Disordered" evidence="1">
    <location>
        <begin position="1"/>
        <end position="60"/>
    </location>
</feature>
<reference evidence="3 4" key="1">
    <citation type="submission" date="2023-02" db="EMBL/GenBank/DDBJ databases">
        <title>LHISI_Scaffold_Assembly.</title>
        <authorList>
            <person name="Stuart O.P."/>
            <person name="Cleave R."/>
            <person name="Magrath M.J.L."/>
            <person name="Mikheyev A.S."/>
        </authorList>
    </citation>
    <scope>NUCLEOTIDE SEQUENCE [LARGE SCALE GENOMIC DNA]</scope>
    <source>
        <strain evidence="3">Daus_M_001</strain>
        <tissue evidence="3">Leg muscle</tissue>
    </source>
</reference>
<keyword evidence="2" id="KW-0812">Transmembrane</keyword>
<protein>
    <submittedName>
        <fullName evidence="3">Uncharacterized protein</fullName>
    </submittedName>
</protein>
<proteinExistence type="predicted"/>
<name>A0ABQ9HNL4_9NEOP</name>
<comment type="caution">
    <text evidence="3">The sequence shown here is derived from an EMBL/GenBank/DDBJ whole genome shotgun (WGS) entry which is preliminary data.</text>
</comment>
<evidence type="ECO:0000256" key="1">
    <source>
        <dbReference type="SAM" id="MobiDB-lite"/>
    </source>
</evidence>
<sequence length="223" mass="23859">MYDASYSSVSSAGQSGTSQRSVVSTGDHPQHSSSHVRTVSSLRAPPRCASAGVRPSSSAPVVHLTHGDMLRQMVVTPKSRAPVKVKKSAWTKKTPFHEGFDSFEDQLLYHQVARSLRPPSPHPCGRTSVVPFTVAATCGPITFTIAVYSSPVISTGSSVLVTVPSSSAVGQPYLGYLRPLMLWLLLVVLCSTRVVCQTLLFLCLLGTSLLCHVTCHPLSLPTM</sequence>
<feature type="compositionally biased region" description="Low complexity" evidence="1">
    <location>
        <begin position="1"/>
        <end position="19"/>
    </location>
</feature>
<dbReference type="Proteomes" id="UP001159363">
    <property type="component" value="Chromosome X"/>
</dbReference>
<feature type="transmembrane region" description="Helical" evidence="2">
    <location>
        <begin position="173"/>
        <end position="192"/>
    </location>
</feature>
<organism evidence="3 4">
    <name type="scientific">Dryococelus australis</name>
    <dbReference type="NCBI Taxonomy" id="614101"/>
    <lineage>
        <taxon>Eukaryota</taxon>
        <taxon>Metazoa</taxon>
        <taxon>Ecdysozoa</taxon>
        <taxon>Arthropoda</taxon>
        <taxon>Hexapoda</taxon>
        <taxon>Insecta</taxon>
        <taxon>Pterygota</taxon>
        <taxon>Neoptera</taxon>
        <taxon>Polyneoptera</taxon>
        <taxon>Phasmatodea</taxon>
        <taxon>Verophasmatodea</taxon>
        <taxon>Anareolatae</taxon>
        <taxon>Phasmatidae</taxon>
        <taxon>Eurycanthinae</taxon>
        <taxon>Dryococelus</taxon>
    </lineage>
</organism>
<accession>A0ABQ9HNL4</accession>
<evidence type="ECO:0000256" key="2">
    <source>
        <dbReference type="SAM" id="Phobius"/>
    </source>
</evidence>
<keyword evidence="2" id="KW-0472">Membrane</keyword>